<gene>
    <name evidence="1" type="ORF">LAZ67_18001174</name>
</gene>
<evidence type="ECO:0000313" key="1">
    <source>
        <dbReference type="EMBL" id="UYV79950.1"/>
    </source>
</evidence>
<protein>
    <recommendedName>
        <fullName evidence="3">Tc1-like transposase DDE domain-containing protein</fullName>
    </recommendedName>
</protein>
<dbReference type="Gene3D" id="3.30.420.10">
    <property type="entry name" value="Ribonuclease H-like superfamily/Ribonuclease H"/>
    <property type="match status" value="1"/>
</dbReference>
<name>A0ABY6LKD0_9ARAC</name>
<sequence length="179" mass="20975">MDFFIRVGPIPVRFCLKHHDDRIRVWRHRERAHFQRVFDIVKLAITRSDDMECHWMQVSVISCSHSRHIEQSRYIHDVSRPVAVNFIRGLRNPTFQQDNARLRVAGIVRIFLHKENIQLVPRSARSPDLSPIENVWSMVAERQARYHALSMNCGIVLELNGKLYLYTPPNLCLPQCPGV</sequence>
<dbReference type="InterPro" id="IPR036397">
    <property type="entry name" value="RNaseH_sf"/>
</dbReference>
<keyword evidence="2" id="KW-1185">Reference proteome</keyword>
<reference evidence="1 2" key="1">
    <citation type="submission" date="2022-01" db="EMBL/GenBank/DDBJ databases">
        <title>A chromosomal length assembly of Cordylochernes scorpioides.</title>
        <authorList>
            <person name="Zeh D."/>
            <person name="Zeh J."/>
        </authorList>
    </citation>
    <scope>NUCLEOTIDE SEQUENCE [LARGE SCALE GENOMIC DNA]</scope>
    <source>
        <strain evidence="1">IN4F17</strain>
        <tissue evidence="1">Whole Body</tissue>
    </source>
</reference>
<proteinExistence type="predicted"/>
<dbReference type="Proteomes" id="UP001235939">
    <property type="component" value="Chromosome 18"/>
</dbReference>
<accession>A0ABY6LKD0</accession>
<evidence type="ECO:0000313" key="2">
    <source>
        <dbReference type="Proteomes" id="UP001235939"/>
    </source>
</evidence>
<evidence type="ECO:0008006" key="3">
    <source>
        <dbReference type="Google" id="ProtNLM"/>
    </source>
</evidence>
<dbReference type="EMBL" id="CP092880">
    <property type="protein sequence ID" value="UYV79950.1"/>
    <property type="molecule type" value="Genomic_DNA"/>
</dbReference>
<organism evidence="1 2">
    <name type="scientific">Cordylochernes scorpioides</name>
    <dbReference type="NCBI Taxonomy" id="51811"/>
    <lineage>
        <taxon>Eukaryota</taxon>
        <taxon>Metazoa</taxon>
        <taxon>Ecdysozoa</taxon>
        <taxon>Arthropoda</taxon>
        <taxon>Chelicerata</taxon>
        <taxon>Arachnida</taxon>
        <taxon>Pseudoscorpiones</taxon>
        <taxon>Cheliferoidea</taxon>
        <taxon>Chernetidae</taxon>
        <taxon>Cordylochernes</taxon>
    </lineage>
</organism>